<evidence type="ECO:0000256" key="1">
    <source>
        <dbReference type="SAM" id="Phobius"/>
    </source>
</evidence>
<dbReference type="AlphaFoldDB" id="A0A8T4KPI1"/>
<protein>
    <submittedName>
        <fullName evidence="2">Uncharacterized protein</fullName>
    </submittedName>
</protein>
<proteinExistence type="predicted"/>
<gene>
    <name evidence="2" type="ORF">J4415_00120</name>
</gene>
<evidence type="ECO:0000313" key="2">
    <source>
        <dbReference type="EMBL" id="MBS3057018.1"/>
    </source>
</evidence>
<feature type="transmembrane region" description="Helical" evidence="1">
    <location>
        <begin position="12"/>
        <end position="36"/>
    </location>
</feature>
<dbReference type="EMBL" id="JAGVWD010000002">
    <property type="protein sequence ID" value="MBS3057018.1"/>
    <property type="molecule type" value="Genomic_DNA"/>
</dbReference>
<evidence type="ECO:0000313" key="3">
    <source>
        <dbReference type="Proteomes" id="UP000677687"/>
    </source>
</evidence>
<sequence length="211" mass="23398">MEQSENPKPKNNAFSITVLVLILIALFSIAVFLLFYSNPYKYSLEQEGIEFFSNSAEPAQVLKTLGSKNSFIISPEFEEKGSALPFMTSALTTFTGILVANKKEAITLLRIVDSAGELRYCSTNDGNRNIARNITSAECNEMLSGKRSVKILIEGINPWLSKPRVILDGDKITIEPKELSSMQRLSLLVLKAMYANSEDIIRQINERLGGA</sequence>
<comment type="caution">
    <text evidence="2">The sequence shown here is derived from an EMBL/GenBank/DDBJ whole genome shotgun (WGS) entry which is preliminary data.</text>
</comment>
<keyword evidence="1" id="KW-0812">Transmembrane</keyword>
<reference evidence="2" key="2">
    <citation type="submission" date="2021-05" db="EMBL/GenBank/DDBJ databases">
        <title>Protein family content uncovers lineage relationships and bacterial pathway maintenance mechanisms in DPANN archaea.</title>
        <authorList>
            <person name="Castelle C.J."/>
            <person name="Meheust R."/>
            <person name="Jaffe A.L."/>
            <person name="Seitz K."/>
            <person name="Gong X."/>
            <person name="Baker B.J."/>
            <person name="Banfield J.F."/>
        </authorList>
    </citation>
    <scope>NUCLEOTIDE SEQUENCE</scope>
    <source>
        <strain evidence="2">RIFCSPHIGHO2_01_FULL_AR10_44_11</strain>
    </source>
</reference>
<reference evidence="2" key="1">
    <citation type="submission" date="2021-03" db="EMBL/GenBank/DDBJ databases">
        <authorList>
            <person name="Jaffe A."/>
        </authorList>
    </citation>
    <scope>NUCLEOTIDE SEQUENCE</scope>
    <source>
        <strain evidence="2">RIFCSPHIGHO2_01_FULL_AR10_44_11</strain>
    </source>
</reference>
<dbReference type="Proteomes" id="UP000677687">
    <property type="component" value="Unassembled WGS sequence"/>
</dbReference>
<keyword evidence="1" id="KW-0472">Membrane</keyword>
<name>A0A8T4KPI1_9ARCH</name>
<organism evidence="2 3">
    <name type="scientific">Candidatus Iainarchaeum sp</name>
    <dbReference type="NCBI Taxonomy" id="3101447"/>
    <lineage>
        <taxon>Archaea</taxon>
        <taxon>Candidatus Iainarchaeota</taxon>
        <taxon>Candidatus Iainarchaeia</taxon>
        <taxon>Candidatus Iainarchaeales</taxon>
        <taxon>Candidatus Iainarchaeaceae</taxon>
        <taxon>Candidatus Iainarchaeum</taxon>
    </lineage>
</organism>
<accession>A0A8T4KPI1</accession>
<keyword evidence="1" id="KW-1133">Transmembrane helix</keyword>